<keyword evidence="1" id="KW-0808">Transferase</keyword>
<keyword evidence="2" id="KW-1185">Reference proteome</keyword>
<organism evidence="1 2">
    <name type="scientific">Paracoccus isoporae</name>
    <dbReference type="NCBI Taxonomy" id="591205"/>
    <lineage>
        <taxon>Bacteria</taxon>
        <taxon>Pseudomonadati</taxon>
        <taxon>Pseudomonadota</taxon>
        <taxon>Alphaproteobacteria</taxon>
        <taxon>Rhodobacterales</taxon>
        <taxon>Paracoccaceae</taxon>
        <taxon>Paracoccus</taxon>
    </lineage>
</organism>
<sequence>MTKRMTETVQMATVLREPLEQTLRFVSWYCELGVERIELFFDDPQDPAIELVETRPEVRVHRCTADFWRGIGAQPDMAFVKRQNAALTFAYRGAKADWFLAVDSDEFVYLQGRNFDEFLRSVPDDAPAVRFCTAEHVTTPGHGGNWFRLPLPRAVIRQNGGAAAFYLAPRGGLVGHADGKSLTRTGFDVFRVRQHLVVGRDRKPIDGIFVGPANGAMLLHFVDNGYDRWRAKLAWRRGSWGLPRRASARLDEIDRFPAEEAEREYRALYDLLHQLEPETCEKLEGLGGVIRLDVDTHGQIDRIFPGHGNSNQG</sequence>
<reference evidence="1 2" key="1">
    <citation type="submission" date="2016-10" db="EMBL/GenBank/DDBJ databases">
        <authorList>
            <person name="de Groot N.N."/>
        </authorList>
    </citation>
    <scope>NUCLEOTIDE SEQUENCE [LARGE SCALE GENOMIC DNA]</scope>
    <source>
        <strain evidence="1 2">DSM 22220</strain>
    </source>
</reference>
<name>A0A1G7DXG2_9RHOB</name>
<dbReference type="GO" id="GO:0016740">
    <property type="term" value="F:transferase activity"/>
    <property type="evidence" value="ECO:0007669"/>
    <property type="project" value="UniProtKB-KW"/>
</dbReference>
<protein>
    <submittedName>
        <fullName evidence="1">Glycosyl transferase family 2</fullName>
    </submittedName>
</protein>
<proteinExistence type="predicted"/>
<evidence type="ECO:0000313" key="1">
    <source>
        <dbReference type="EMBL" id="SDE56169.1"/>
    </source>
</evidence>
<dbReference type="EMBL" id="FNAH01000008">
    <property type="protein sequence ID" value="SDE56169.1"/>
    <property type="molecule type" value="Genomic_DNA"/>
</dbReference>
<dbReference type="Proteomes" id="UP000199344">
    <property type="component" value="Unassembled WGS sequence"/>
</dbReference>
<dbReference type="STRING" id="591205.SAMN05421538_10813"/>
<accession>A0A1G7DXG2</accession>
<evidence type="ECO:0000313" key="2">
    <source>
        <dbReference type="Proteomes" id="UP000199344"/>
    </source>
</evidence>
<dbReference type="AlphaFoldDB" id="A0A1G7DXG2"/>
<gene>
    <name evidence="1" type="ORF">SAMN05421538_10813</name>
</gene>
<dbReference type="OrthoDB" id="7203640at2"/>
<dbReference type="Pfam" id="PF13704">
    <property type="entry name" value="Glyco_tranf_2_4"/>
    <property type="match status" value="1"/>
</dbReference>